<sequence length="372" mass="41949">MRIALMTYAIDGRRAKGTALVARKCVLELLKRKDELDLTFIHYEKTDDAMYREGVREVLFPELWPRFLNRRSLRQIYYFFTTKDRYDVVQWFQPRLYPFFWFAPATHIVVNLHGAGDITAPRAFFDIPRAVFNFVIKYFSTYITAAIAVSYAARDEIVAHYKIPPEKVHVIYNGGGEDFVPIVKEEAFRVAEAYGIDRPFVLAVSRLQPHKNLARLIDAYTRARQSGIHQLLVIVGESAGAEKELYAQAKRSPHADDIRFISYVREEDLNALYSAADLFVYPSLDEGFGLPVIEAFASGTPVVSSNIPALKEVGGGAALLVDPHSTESIAKGIREALGADTPKKLIDKGLARASFFTWEKAGNNLFALYAKL</sequence>
<evidence type="ECO:0000259" key="2">
    <source>
        <dbReference type="Pfam" id="PF00534"/>
    </source>
</evidence>
<dbReference type="InterPro" id="IPR001296">
    <property type="entry name" value="Glyco_trans_1"/>
</dbReference>
<dbReference type="Pfam" id="PF13439">
    <property type="entry name" value="Glyco_transf_4"/>
    <property type="match status" value="1"/>
</dbReference>
<evidence type="ECO:0000256" key="1">
    <source>
        <dbReference type="ARBA" id="ARBA00022679"/>
    </source>
</evidence>
<reference evidence="4 5" key="1">
    <citation type="journal article" date="2016" name="Nat. Commun.">
        <title>Thousands of microbial genomes shed light on interconnected biogeochemical processes in an aquifer system.</title>
        <authorList>
            <person name="Anantharaman K."/>
            <person name="Brown C.T."/>
            <person name="Hug L.A."/>
            <person name="Sharon I."/>
            <person name="Castelle C.J."/>
            <person name="Probst A.J."/>
            <person name="Thomas B.C."/>
            <person name="Singh A."/>
            <person name="Wilkins M.J."/>
            <person name="Karaoz U."/>
            <person name="Brodie E.L."/>
            <person name="Williams K.H."/>
            <person name="Hubbard S.S."/>
            <person name="Banfield J.F."/>
        </authorList>
    </citation>
    <scope>NUCLEOTIDE SEQUENCE [LARGE SCALE GENOMIC DNA]</scope>
</reference>
<dbReference type="InterPro" id="IPR028098">
    <property type="entry name" value="Glyco_trans_4-like_N"/>
</dbReference>
<dbReference type="PANTHER" id="PTHR46401">
    <property type="entry name" value="GLYCOSYLTRANSFERASE WBBK-RELATED"/>
    <property type="match status" value="1"/>
</dbReference>
<keyword evidence="1" id="KW-0808">Transferase</keyword>
<dbReference type="EMBL" id="MFKV01000014">
    <property type="protein sequence ID" value="OGG50464.1"/>
    <property type="molecule type" value="Genomic_DNA"/>
</dbReference>
<dbReference type="Pfam" id="PF00534">
    <property type="entry name" value="Glycos_transf_1"/>
    <property type="match status" value="1"/>
</dbReference>
<feature type="domain" description="Glycosyltransferase subfamily 4-like N-terminal" evidence="3">
    <location>
        <begin position="48"/>
        <end position="174"/>
    </location>
</feature>
<accession>A0A1F6CMK9</accession>
<protein>
    <recommendedName>
        <fullName evidence="6">Glycosyl transferase family 1 domain-containing protein</fullName>
    </recommendedName>
</protein>
<dbReference type="SUPFAM" id="SSF53756">
    <property type="entry name" value="UDP-Glycosyltransferase/glycogen phosphorylase"/>
    <property type="match status" value="1"/>
</dbReference>
<dbReference type="PANTHER" id="PTHR46401:SF2">
    <property type="entry name" value="GLYCOSYLTRANSFERASE WBBK-RELATED"/>
    <property type="match status" value="1"/>
</dbReference>
<dbReference type="Proteomes" id="UP000178370">
    <property type="component" value="Unassembled WGS sequence"/>
</dbReference>
<evidence type="ECO:0000313" key="4">
    <source>
        <dbReference type="EMBL" id="OGG50464.1"/>
    </source>
</evidence>
<organism evidence="4 5">
    <name type="scientific">Candidatus Kaiserbacteria bacterium RIFCSPHIGHO2_01_FULL_54_36</name>
    <dbReference type="NCBI Taxonomy" id="1798482"/>
    <lineage>
        <taxon>Bacteria</taxon>
        <taxon>Candidatus Kaiseribacteriota</taxon>
    </lineage>
</organism>
<dbReference type="Gene3D" id="3.40.50.2000">
    <property type="entry name" value="Glycogen Phosphorylase B"/>
    <property type="match status" value="2"/>
</dbReference>
<feature type="domain" description="Glycosyl transferase family 1" evidence="2">
    <location>
        <begin position="197"/>
        <end position="339"/>
    </location>
</feature>
<comment type="caution">
    <text evidence="4">The sequence shown here is derived from an EMBL/GenBank/DDBJ whole genome shotgun (WGS) entry which is preliminary data.</text>
</comment>
<proteinExistence type="predicted"/>
<evidence type="ECO:0000313" key="5">
    <source>
        <dbReference type="Proteomes" id="UP000178370"/>
    </source>
</evidence>
<gene>
    <name evidence="4" type="ORF">A2763_01675</name>
</gene>
<dbReference type="CDD" id="cd03809">
    <property type="entry name" value="GT4_MtfB-like"/>
    <property type="match status" value="1"/>
</dbReference>
<evidence type="ECO:0000259" key="3">
    <source>
        <dbReference type="Pfam" id="PF13439"/>
    </source>
</evidence>
<name>A0A1F6CMK9_9BACT</name>
<dbReference type="GO" id="GO:0016757">
    <property type="term" value="F:glycosyltransferase activity"/>
    <property type="evidence" value="ECO:0007669"/>
    <property type="project" value="InterPro"/>
</dbReference>
<dbReference type="STRING" id="1798482.A2763_01675"/>
<dbReference type="AlphaFoldDB" id="A0A1F6CMK9"/>
<evidence type="ECO:0008006" key="6">
    <source>
        <dbReference type="Google" id="ProtNLM"/>
    </source>
</evidence>